<protein>
    <submittedName>
        <fullName evidence="1">Cysteine dioxygenase</fullName>
    </submittedName>
</protein>
<dbReference type="InterPro" id="IPR011051">
    <property type="entry name" value="RmlC_Cupin_sf"/>
</dbReference>
<evidence type="ECO:0000313" key="1">
    <source>
        <dbReference type="EMBL" id="TXK62374.1"/>
    </source>
</evidence>
<dbReference type="GO" id="GO:0051213">
    <property type="term" value="F:dioxygenase activity"/>
    <property type="evidence" value="ECO:0007669"/>
    <property type="project" value="UniProtKB-KW"/>
</dbReference>
<sequence length="189" mass="20943">MSNALTDRLRSSLRTHLMSANPDLAVLARTLGAEIRADADGLARAYARCSNRQARWRLYGRDRFGATAELHCLPGGAWTELHDHGALWGVDVLVEGALEVESWTLGPDGPLAGSNRRTWLGPGDALWFEREDAYAHRCRNLSATQPALTLNVLGGELEQVRHFMRSPRRWVTSHRAPPPLEPMPAEFAA</sequence>
<comment type="caution">
    <text evidence="1">The sequence shown here is derived from an EMBL/GenBank/DDBJ whole genome shotgun (WGS) entry which is preliminary data.</text>
</comment>
<dbReference type="EMBL" id="VRTS01000005">
    <property type="protein sequence ID" value="TXK62374.1"/>
    <property type="molecule type" value="Genomic_DNA"/>
</dbReference>
<dbReference type="SUPFAM" id="SSF51182">
    <property type="entry name" value="RmlC-like cupins"/>
    <property type="match status" value="1"/>
</dbReference>
<proteinExistence type="predicted"/>
<dbReference type="Proteomes" id="UP000321248">
    <property type="component" value="Unassembled WGS sequence"/>
</dbReference>
<dbReference type="RefSeq" id="WP_147891792.1">
    <property type="nucleotide sequence ID" value="NZ_VRTS01000005.1"/>
</dbReference>
<reference evidence="1 2" key="1">
    <citation type="submission" date="2019-08" db="EMBL/GenBank/DDBJ databases">
        <authorList>
            <person name="Karlyshev A.V."/>
        </authorList>
    </citation>
    <scope>NUCLEOTIDE SEQUENCE [LARGE SCALE GENOMIC DNA]</scope>
    <source>
        <strain evidence="1 2">Alg18-2.2</strain>
    </source>
</reference>
<dbReference type="InterPro" id="IPR014710">
    <property type="entry name" value="RmlC-like_jellyroll"/>
</dbReference>
<gene>
    <name evidence="1" type="ORF">FU658_09110</name>
</gene>
<accession>A0A5C8KSD8</accession>
<evidence type="ECO:0000313" key="2">
    <source>
        <dbReference type="Proteomes" id="UP000321248"/>
    </source>
</evidence>
<dbReference type="OrthoDB" id="7059163at2"/>
<keyword evidence="1" id="KW-0560">Oxidoreductase</keyword>
<dbReference type="Gene3D" id="2.60.120.10">
    <property type="entry name" value="Jelly Rolls"/>
    <property type="match status" value="1"/>
</dbReference>
<name>A0A5C8KSD8_9GAMM</name>
<dbReference type="AlphaFoldDB" id="A0A5C8KSD8"/>
<keyword evidence="2" id="KW-1185">Reference proteome</keyword>
<organism evidence="1 2">
    <name type="scientific">Alkalisalibacterium limincola</name>
    <dbReference type="NCBI Taxonomy" id="2699169"/>
    <lineage>
        <taxon>Bacteria</taxon>
        <taxon>Pseudomonadati</taxon>
        <taxon>Pseudomonadota</taxon>
        <taxon>Gammaproteobacteria</taxon>
        <taxon>Lysobacterales</taxon>
        <taxon>Lysobacteraceae</taxon>
        <taxon>Alkalisalibacterium</taxon>
    </lineage>
</organism>
<keyword evidence="1" id="KW-0223">Dioxygenase</keyword>